<dbReference type="InterPro" id="IPR050433">
    <property type="entry name" value="Myc_transcription_factors"/>
</dbReference>
<proteinExistence type="predicted"/>
<dbReference type="CDD" id="cd11400">
    <property type="entry name" value="bHLHzip_Myc"/>
    <property type="match status" value="1"/>
</dbReference>
<feature type="compositionally biased region" description="Polar residues" evidence="3">
    <location>
        <begin position="331"/>
        <end position="349"/>
    </location>
</feature>
<keyword evidence="1" id="KW-0238">DNA-binding</keyword>
<evidence type="ECO:0000256" key="2">
    <source>
        <dbReference type="SAM" id="Coils"/>
    </source>
</evidence>
<dbReference type="FunFam" id="4.10.280.10:FF:000019">
    <property type="entry name" value="Myc proto-oncogene protein"/>
    <property type="match status" value="1"/>
</dbReference>
<dbReference type="GO" id="GO:0046983">
    <property type="term" value="F:protein dimerization activity"/>
    <property type="evidence" value="ECO:0007669"/>
    <property type="project" value="InterPro"/>
</dbReference>
<name>A0A7R8V0Y7_HERIL</name>
<dbReference type="Pfam" id="PF00010">
    <property type="entry name" value="HLH"/>
    <property type="match status" value="1"/>
</dbReference>
<dbReference type="Proteomes" id="UP000594454">
    <property type="component" value="Chromosome 5"/>
</dbReference>
<feature type="coiled-coil region" evidence="2">
    <location>
        <begin position="565"/>
        <end position="596"/>
    </location>
</feature>
<reference evidence="5 6" key="1">
    <citation type="submission" date="2020-11" db="EMBL/GenBank/DDBJ databases">
        <authorList>
            <person name="Wallbank WR R."/>
            <person name="Pardo Diaz C."/>
            <person name="Kozak K."/>
            <person name="Martin S."/>
            <person name="Jiggins C."/>
            <person name="Moest M."/>
            <person name="Warren A I."/>
            <person name="Generalovic N T."/>
            <person name="Byers J.R.P. K."/>
            <person name="Montejo-Kovacevich G."/>
            <person name="Yen C E."/>
        </authorList>
    </citation>
    <scope>NUCLEOTIDE SEQUENCE [LARGE SCALE GENOMIC DNA]</scope>
</reference>
<dbReference type="GO" id="GO:0003677">
    <property type="term" value="F:DNA binding"/>
    <property type="evidence" value="ECO:0007669"/>
    <property type="project" value="UniProtKB-KW"/>
</dbReference>
<dbReference type="InParanoid" id="A0A7R8V0Y7"/>
<dbReference type="AlphaFoldDB" id="A0A7R8V0Y7"/>
<dbReference type="InterPro" id="IPR036638">
    <property type="entry name" value="HLH_DNA-bd_sf"/>
</dbReference>
<feature type="compositionally biased region" description="Basic and acidic residues" evidence="3">
    <location>
        <begin position="303"/>
        <end position="320"/>
    </location>
</feature>
<evidence type="ECO:0000256" key="1">
    <source>
        <dbReference type="ARBA" id="ARBA00023125"/>
    </source>
</evidence>
<dbReference type="EMBL" id="LR899013">
    <property type="protein sequence ID" value="CAD7090225.1"/>
    <property type="molecule type" value="Genomic_DNA"/>
</dbReference>
<evidence type="ECO:0000313" key="6">
    <source>
        <dbReference type="Proteomes" id="UP000594454"/>
    </source>
</evidence>
<dbReference type="PROSITE" id="PS50888">
    <property type="entry name" value="BHLH"/>
    <property type="match status" value="1"/>
</dbReference>
<feature type="compositionally biased region" description="Basic and acidic residues" evidence="3">
    <location>
        <begin position="387"/>
        <end position="399"/>
    </location>
</feature>
<dbReference type="OrthoDB" id="5964374at2759"/>
<evidence type="ECO:0000313" key="5">
    <source>
        <dbReference type="EMBL" id="CAD7090225.1"/>
    </source>
</evidence>
<feature type="region of interest" description="Disordered" evidence="3">
    <location>
        <begin position="302"/>
        <end position="399"/>
    </location>
</feature>
<keyword evidence="6" id="KW-1185">Reference proteome</keyword>
<organism evidence="5 6">
    <name type="scientific">Hermetia illucens</name>
    <name type="common">Black soldier fly</name>
    <dbReference type="NCBI Taxonomy" id="343691"/>
    <lineage>
        <taxon>Eukaryota</taxon>
        <taxon>Metazoa</taxon>
        <taxon>Ecdysozoa</taxon>
        <taxon>Arthropoda</taxon>
        <taxon>Hexapoda</taxon>
        <taxon>Insecta</taxon>
        <taxon>Pterygota</taxon>
        <taxon>Neoptera</taxon>
        <taxon>Endopterygota</taxon>
        <taxon>Diptera</taxon>
        <taxon>Brachycera</taxon>
        <taxon>Stratiomyomorpha</taxon>
        <taxon>Stratiomyidae</taxon>
        <taxon>Hermetiinae</taxon>
        <taxon>Hermetia</taxon>
    </lineage>
</organism>
<dbReference type="SMART" id="SM00353">
    <property type="entry name" value="HLH"/>
    <property type="match status" value="1"/>
</dbReference>
<feature type="compositionally biased region" description="Basic and acidic residues" evidence="3">
    <location>
        <begin position="525"/>
        <end position="536"/>
    </location>
</feature>
<dbReference type="SUPFAM" id="SSF47459">
    <property type="entry name" value="HLH, helix-loop-helix DNA-binding domain"/>
    <property type="match status" value="1"/>
</dbReference>
<evidence type="ECO:0000259" key="4">
    <source>
        <dbReference type="PROSITE" id="PS50888"/>
    </source>
</evidence>
<keyword evidence="2" id="KW-0175">Coiled coil</keyword>
<feature type="compositionally biased region" description="Basic residues" evidence="3">
    <location>
        <begin position="498"/>
        <end position="514"/>
    </location>
</feature>
<dbReference type="InterPro" id="IPR011598">
    <property type="entry name" value="bHLH_dom"/>
</dbReference>
<feature type="domain" description="BHLH" evidence="4">
    <location>
        <begin position="527"/>
        <end position="579"/>
    </location>
</feature>
<gene>
    <name evidence="5" type="ORF">HERILL_LOCUS12720</name>
</gene>
<protein>
    <recommendedName>
        <fullName evidence="4">BHLH domain-containing protein</fullName>
    </recommendedName>
</protein>
<dbReference type="PANTHER" id="PTHR45851">
    <property type="entry name" value="MYC PROTO-ONCOGENE"/>
    <property type="match status" value="1"/>
</dbReference>
<evidence type="ECO:0000256" key="3">
    <source>
        <dbReference type="SAM" id="MobiDB-lite"/>
    </source>
</evidence>
<accession>A0A7R8V0Y7</accession>
<dbReference type="Gene3D" id="4.10.280.10">
    <property type="entry name" value="Helix-loop-helix DNA-binding domain"/>
    <property type="match status" value="1"/>
</dbReference>
<dbReference type="FunCoup" id="A0A7R8V0Y7">
    <property type="interactions" value="136"/>
</dbReference>
<feature type="region of interest" description="Disordered" evidence="3">
    <location>
        <begin position="414"/>
        <end position="536"/>
    </location>
</feature>
<sequence>MDDILPNKHTPYLDFAFGDTVHGDCKMLESDGLPPLFDTNIIEGIYPQMENNKYEIRLHDCMWSGRCKTDMEKNKVTAAKVSQHSYHLHHSHSCKDEHYLSTSPIQPQRSAPPQEVTNNITVVAAKKQNSNPAVVTTVLTRPAPVQRDISHKDVKSSIQNIAPGTSLLLNSRFNQQKKQQTIIDSHKQNIIPTVSVENFLSQRERDKQQQSYFLEMRPDSPLSLDDDPPETKHSVDLSACITGSNNISLDTSFSMSGSNHHDIDKILKIKTELEDPTSKVTGARTNGPPTITDVLTVIEDIDGDRLHDSQPEIRDDRSECDSEASDDYQMKSHSPSSGYESQSPEYNSPHSDHSYTRSKSGVDTSALGVETPSDSDEEIDVVSVGNGDKKLPTNPSDKDRRVLQSNLLNRFTSRIGTASAGHRTTPLKRSKDHIGRQNLYTRNADGNPHVGKRPIYSSISPSSVHHHTHNSSKYSNNQSSRKRHSMSSYKDDYIPSNKRSRGKKQRPSGSRRQHANSFDQDEADTIEKRNLHNDMERQRRIGLKNLFEALKRQIPSIKDKDRAPKVNILREAAKLCEQLTREENQAQTMKQQLLMQLQRRQAHLKMLKVQGA</sequence>